<dbReference type="PANTHER" id="PTHR44196:SF2">
    <property type="entry name" value="SHORT-CHAIN DEHYDROGENASE-RELATED"/>
    <property type="match status" value="1"/>
</dbReference>
<sequence length="262" mass="28088">MTTRDPVAIITGASSGIGLELAKIFARNGHRVVLVARSADKLEKLADEIAAGGDTRPVALVIDLEQPDAGDRIDAVLTQHNLEPQFVVNNAGFGLVGAAASQPRSEQFAMIDLNVRTLTDLSLRWTDSLERHRGGLLNVASVAGFVPGPQSAVYYASKAFVLSFTQALYQEWKARGIRVTALCPGPVPTGFQARAGVPNRDLPGPAVVGAVRVAEEGYRGLMAGQMLVVPGLVNKMIVFLSRLLPRETLLAASDKRQKRRSR</sequence>
<protein>
    <submittedName>
        <fullName evidence="4">Short-chain dehydrogenase</fullName>
    </submittedName>
</protein>
<keyword evidence="5" id="KW-1185">Reference proteome</keyword>
<reference evidence="4 5" key="1">
    <citation type="submission" date="2017-05" db="EMBL/GenBank/DDBJ databases">
        <title>Full genome sequence of Pseudorhodoplanes sinuspersici.</title>
        <authorList>
            <person name="Dastgheib S.M.M."/>
            <person name="Shavandi M."/>
            <person name="Tirandaz H."/>
        </authorList>
    </citation>
    <scope>NUCLEOTIDE SEQUENCE [LARGE SCALE GENOMIC DNA]</scope>
    <source>
        <strain evidence="4 5">RIPI110</strain>
    </source>
</reference>
<dbReference type="EMBL" id="CP021112">
    <property type="protein sequence ID" value="ARP99091.1"/>
    <property type="molecule type" value="Genomic_DNA"/>
</dbReference>
<dbReference type="GO" id="GO:0016491">
    <property type="term" value="F:oxidoreductase activity"/>
    <property type="evidence" value="ECO:0007669"/>
    <property type="project" value="UniProtKB-KW"/>
</dbReference>
<dbReference type="Gene3D" id="3.40.50.720">
    <property type="entry name" value="NAD(P)-binding Rossmann-like Domain"/>
    <property type="match status" value="1"/>
</dbReference>
<dbReference type="RefSeq" id="WP_086087500.1">
    <property type="nucleotide sequence ID" value="NZ_CP021112.1"/>
</dbReference>
<dbReference type="AlphaFoldDB" id="A0A1W6ZNZ7"/>
<dbReference type="GO" id="GO:0016020">
    <property type="term" value="C:membrane"/>
    <property type="evidence" value="ECO:0007669"/>
    <property type="project" value="TreeGrafter"/>
</dbReference>
<gene>
    <name evidence="4" type="ORF">CAK95_08335</name>
</gene>
<dbReference type="Pfam" id="PF00106">
    <property type="entry name" value="adh_short"/>
    <property type="match status" value="1"/>
</dbReference>
<evidence type="ECO:0000256" key="2">
    <source>
        <dbReference type="ARBA" id="ARBA00023002"/>
    </source>
</evidence>
<proteinExistence type="inferred from homology"/>
<evidence type="ECO:0000313" key="5">
    <source>
        <dbReference type="Proteomes" id="UP000194137"/>
    </source>
</evidence>
<dbReference type="CDD" id="cd05233">
    <property type="entry name" value="SDR_c"/>
    <property type="match status" value="1"/>
</dbReference>
<dbReference type="PANTHER" id="PTHR44196">
    <property type="entry name" value="DEHYDROGENASE/REDUCTASE SDR FAMILY MEMBER 7B"/>
    <property type="match status" value="1"/>
</dbReference>
<name>A0A1W6ZNZ7_9HYPH</name>
<dbReference type="PIRSF" id="PIRSF000126">
    <property type="entry name" value="11-beta-HSD1"/>
    <property type="match status" value="1"/>
</dbReference>
<evidence type="ECO:0000313" key="4">
    <source>
        <dbReference type="EMBL" id="ARP99091.1"/>
    </source>
</evidence>
<dbReference type="STRING" id="1235591.CAK95_08335"/>
<dbReference type="OrthoDB" id="9808814at2"/>
<organism evidence="4 5">
    <name type="scientific">Pseudorhodoplanes sinuspersici</name>
    <dbReference type="NCBI Taxonomy" id="1235591"/>
    <lineage>
        <taxon>Bacteria</taxon>
        <taxon>Pseudomonadati</taxon>
        <taxon>Pseudomonadota</taxon>
        <taxon>Alphaproteobacteria</taxon>
        <taxon>Hyphomicrobiales</taxon>
        <taxon>Pseudorhodoplanes</taxon>
    </lineage>
</organism>
<evidence type="ECO:0000256" key="3">
    <source>
        <dbReference type="RuleBase" id="RU000363"/>
    </source>
</evidence>
<dbReference type="SUPFAM" id="SSF51735">
    <property type="entry name" value="NAD(P)-binding Rossmann-fold domains"/>
    <property type="match status" value="1"/>
</dbReference>
<evidence type="ECO:0000256" key="1">
    <source>
        <dbReference type="ARBA" id="ARBA00006484"/>
    </source>
</evidence>
<comment type="similarity">
    <text evidence="1 3">Belongs to the short-chain dehydrogenases/reductases (SDR) family.</text>
</comment>
<dbReference type="PRINTS" id="PR00081">
    <property type="entry name" value="GDHRDH"/>
</dbReference>
<dbReference type="InterPro" id="IPR002347">
    <property type="entry name" value="SDR_fam"/>
</dbReference>
<dbReference type="KEGG" id="psin:CAK95_08335"/>
<dbReference type="PRINTS" id="PR00080">
    <property type="entry name" value="SDRFAMILY"/>
</dbReference>
<accession>A0A1W6ZNZ7</accession>
<dbReference type="InterPro" id="IPR036291">
    <property type="entry name" value="NAD(P)-bd_dom_sf"/>
</dbReference>
<keyword evidence="2" id="KW-0560">Oxidoreductase</keyword>
<dbReference type="Proteomes" id="UP000194137">
    <property type="component" value="Chromosome"/>
</dbReference>